<comment type="subcellular location">
    <subcellularLocation>
        <location evidence="1">Golgi apparatus membrane</location>
        <topology evidence="1">Peripheral membrane protein</topology>
    </subcellularLocation>
</comment>
<dbReference type="Pfam" id="PF08318">
    <property type="entry name" value="COG4_m"/>
    <property type="match status" value="1"/>
</dbReference>
<dbReference type="InterPro" id="IPR048680">
    <property type="entry name" value="COG4_N"/>
</dbReference>
<evidence type="ECO:0000256" key="3">
    <source>
        <dbReference type="ARBA" id="ARBA00020975"/>
    </source>
</evidence>
<keyword evidence="7" id="KW-0472">Membrane</keyword>
<accession>A0AAW2I0J3</accession>
<dbReference type="PANTHER" id="PTHR24016">
    <property type="entry name" value="CONSERVED OLIGOMERIC GOLGI COMPLEX SUBUNIT 4"/>
    <property type="match status" value="1"/>
</dbReference>
<reference evidence="10" key="1">
    <citation type="journal article" date="2024" name="Gigascience">
        <title>Chromosome-level genome of the poultry shaft louse Menopon gallinae provides insight into the host-switching and adaptive evolution of parasitic lice.</title>
        <authorList>
            <person name="Xu Y."/>
            <person name="Ma L."/>
            <person name="Liu S."/>
            <person name="Liang Y."/>
            <person name="Liu Q."/>
            <person name="He Z."/>
            <person name="Tian L."/>
            <person name="Duan Y."/>
            <person name="Cai W."/>
            <person name="Li H."/>
            <person name="Song F."/>
        </authorList>
    </citation>
    <scope>NUCLEOTIDE SEQUENCE</scope>
    <source>
        <strain evidence="10">Cailab_2023a</strain>
    </source>
</reference>
<evidence type="ECO:0000256" key="1">
    <source>
        <dbReference type="ARBA" id="ARBA00004395"/>
    </source>
</evidence>
<dbReference type="InterPro" id="IPR048682">
    <property type="entry name" value="COG4"/>
</dbReference>
<comment type="similarity">
    <text evidence="2">Belongs to the COG4 family.</text>
</comment>
<feature type="domain" description="COG4 transport protein middle alpha-helical bundle" evidence="9">
    <location>
        <begin position="157"/>
        <end position="460"/>
    </location>
</feature>
<evidence type="ECO:0000256" key="6">
    <source>
        <dbReference type="ARBA" id="ARBA00023034"/>
    </source>
</evidence>
<evidence type="ECO:0000313" key="10">
    <source>
        <dbReference type="EMBL" id="KAL0275674.1"/>
    </source>
</evidence>
<gene>
    <name evidence="10" type="ORF">PYX00_003462</name>
</gene>
<dbReference type="InterPro" id="IPR048684">
    <property type="entry name" value="COG4_C"/>
</dbReference>
<dbReference type="GO" id="GO:0015031">
    <property type="term" value="P:protein transport"/>
    <property type="evidence" value="ECO:0007669"/>
    <property type="project" value="UniProtKB-KW"/>
</dbReference>
<evidence type="ECO:0000256" key="7">
    <source>
        <dbReference type="ARBA" id="ARBA00023136"/>
    </source>
</evidence>
<proteinExistence type="inferred from homology"/>
<dbReference type="Gene3D" id="1.20.58.1970">
    <property type="match status" value="1"/>
</dbReference>
<evidence type="ECO:0000256" key="5">
    <source>
        <dbReference type="ARBA" id="ARBA00022927"/>
    </source>
</evidence>
<evidence type="ECO:0000259" key="9">
    <source>
        <dbReference type="SMART" id="SM00762"/>
    </source>
</evidence>
<protein>
    <recommendedName>
        <fullName evidence="3">Conserved oligomeric Golgi complex subunit 4</fullName>
    </recommendedName>
    <alternativeName>
        <fullName evidence="8">Component of oligomeric Golgi complex 4</fullName>
    </alternativeName>
</protein>
<organism evidence="10">
    <name type="scientific">Menopon gallinae</name>
    <name type="common">poultry shaft louse</name>
    <dbReference type="NCBI Taxonomy" id="328185"/>
    <lineage>
        <taxon>Eukaryota</taxon>
        <taxon>Metazoa</taxon>
        <taxon>Ecdysozoa</taxon>
        <taxon>Arthropoda</taxon>
        <taxon>Hexapoda</taxon>
        <taxon>Insecta</taxon>
        <taxon>Pterygota</taxon>
        <taxon>Neoptera</taxon>
        <taxon>Paraneoptera</taxon>
        <taxon>Psocodea</taxon>
        <taxon>Troctomorpha</taxon>
        <taxon>Phthiraptera</taxon>
        <taxon>Amblycera</taxon>
        <taxon>Menoponidae</taxon>
        <taxon>Menopon</taxon>
    </lineage>
</organism>
<sequence length="725" mass="83340">MELSSIENIQKAYELLDEQEETISKQLQVLLSRQYHLESKLKNISESIPKLKAASTDAEKLAKIVEITSALAENVSEKVKRLDTTRSRVSECQQRVQDLLDLQLCSEGVQTALKNEDYEKAAGHIHRFLSIDQKVLKQTASDVAQDDSSVDNSFTILEEVAEKLRRVVAKKFKEALADQDLASIERFFKIYPLLNMHEEGIKEYSLFLTSKLRATSEKNLQMALDGARMDRKPNVIFADTMTLLLEGTARVIETHQPLVDTYYGPDKMVTFMSYLQEECDRQGNRIVAELIEYRGLKKKIKQIEEYQNNVRITDKFDPKSLDVLLGELTLLHYKVELYFKFVRRRIVTESDEASQKRLKEIERLIKQCELSRTMQEIMKCYYVVLEMYFTEESVYKAVAVDSLIEDCNVSSMVDDVFFIIRKSIRRACTSGSINAVCTVISNVCLLLKTRFCSVLKRQLEQGYLDYPLSYNAFQQYRLQATEQDVKSKLFLTYLNNADMSLEYIDTLKSSLSDEIGHSYPNLGEEEKENVNISLSELVSVKTNSVFPVIDYGMRELRESAIKPRLSSWFSPFFEISHRLTEEEFSNYEANEPFIQKLIAKIDEFLSSFKESLTPSNYDTLVNVLTSEVTRHFEKVVAKAKFNRLGGLVFDKELRALVSFLTSATSWSVRDKFTRLVQISTLLNLDRLSEMSEIASGLDKLQPSEIKKVLSLRTDLSEAEIANLKL</sequence>
<dbReference type="GO" id="GO:0007030">
    <property type="term" value="P:Golgi organization"/>
    <property type="evidence" value="ECO:0007669"/>
    <property type="project" value="TreeGrafter"/>
</dbReference>
<evidence type="ECO:0000256" key="8">
    <source>
        <dbReference type="ARBA" id="ARBA00031340"/>
    </source>
</evidence>
<dbReference type="AlphaFoldDB" id="A0AAW2I0J3"/>
<dbReference type="GO" id="GO:0017119">
    <property type="term" value="C:Golgi transport complex"/>
    <property type="evidence" value="ECO:0007669"/>
    <property type="project" value="TreeGrafter"/>
</dbReference>
<keyword evidence="6" id="KW-0333">Golgi apparatus</keyword>
<evidence type="ECO:0000256" key="2">
    <source>
        <dbReference type="ARBA" id="ARBA00009215"/>
    </source>
</evidence>
<keyword evidence="4" id="KW-0813">Transport</keyword>
<keyword evidence="5" id="KW-0653">Protein transport</keyword>
<name>A0AAW2I0J3_9NEOP</name>
<dbReference type="GO" id="GO:0006890">
    <property type="term" value="P:retrograde vesicle-mediated transport, Golgi to endoplasmic reticulum"/>
    <property type="evidence" value="ECO:0007669"/>
    <property type="project" value="TreeGrafter"/>
</dbReference>
<dbReference type="SMART" id="SM00762">
    <property type="entry name" value="Cog4"/>
    <property type="match status" value="1"/>
</dbReference>
<comment type="caution">
    <text evidence="10">The sequence shown here is derived from an EMBL/GenBank/DDBJ whole genome shotgun (WGS) entry which is preliminary data.</text>
</comment>
<evidence type="ECO:0000256" key="4">
    <source>
        <dbReference type="ARBA" id="ARBA00022448"/>
    </source>
</evidence>
<dbReference type="Pfam" id="PF20663">
    <property type="entry name" value="COG4_N"/>
    <property type="match status" value="1"/>
</dbReference>
<dbReference type="Gene3D" id="1.10.287.1060">
    <property type="entry name" value="ESAT-6-like"/>
    <property type="match status" value="1"/>
</dbReference>
<dbReference type="InterPro" id="IPR013167">
    <property type="entry name" value="COG4_M"/>
</dbReference>
<dbReference type="Pfam" id="PF20662">
    <property type="entry name" value="COG4_C"/>
    <property type="match status" value="1"/>
</dbReference>
<dbReference type="GO" id="GO:0000139">
    <property type="term" value="C:Golgi membrane"/>
    <property type="evidence" value="ECO:0007669"/>
    <property type="project" value="UniProtKB-SubCell"/>
</dbReference>
<dbReference type="EMBL" id="JARGDH010000002">
    <property type="protein sequence ID" value="KAL0275674.1"/>
    <property type="molecule type" value="Genomic_DNA"/>
</dbReference>
<dbReference type="PANTHER" id="PTHR24016:SF0">
    <property type="entry name" value="CONSERVED OLIGOMERIC GOLGI COMPLEX SUBUNIT 4"/>
    <property type="match status" value="1"/>
</dbReference>